<reference evidence="1 2" key="1">
    <citation type="journal article" date="2017" name="Antonie Van Leeuwenhoek">
        <title>Rhizobium rhizosphaerae sp. nov., a novel species isolated from rice rhizosphere.</title>
        <authorList>
            <person name="Zhao J.J."/>
            <person name="Zhang J."/>
            <person name="Zhang R.J."/>
            <person name="Zhang C.W."/>
            <person name="Yin H.Q."/>
            <person name="Zhang X.X."/>
        </authorList>
    </citation>
    <scope>NUCLEOTIDE SEQUENCE [LARGE SCALE GENOMIC DNA]</scope>
    <source>
        <strain evidence="1 2">S18K6</strain>
    </source>
</reference>
<organism evidence="1 2">
    <name type="scientific">Paraglaciecola chathamensis S18K6</name>
    <dbReference type="NCBI Taxonomy" id="1127672"/>
    <lineage>
        <taxon>Bacteria</taxon>
        <taxon>Pseudomonadati</taxon>
        <taxon>Pseudomonadota</taxon>
        <taxon>Gammaproteobacteria</taxon>
        <taxon>Alteromonadales</taxon>
        <taxon>Alteromonadaceae</taxon>
        <taxon>Paraglaciecola</taxon>
    </lineage>
</organism>
<accession>A0AAV3UV65</accession>
<name>A0AAV3UV65_9ALTE</name>
<evidence type="ECO:0000313" key="2">
    <source>
        <dbReference type="Proteomes" id="UP000006320"/>
    </source>
</evidence>
<dbReference type="AlphaFoldDB" id="A0AAV3UV65"/>
<gene>
    <name evidence="1" type="ORF">GCHA_0989</name>
</gene>
<proteinExistence type="predicted"/>
<dbReference type="Proteomes" id="UP000006320">
    <property type="component" value="Unassembled WGS sequence"/>
</dbReference>
<dbReference type="EMBL" id="BAEM01000014">
    <property type="protein sequence ID" value="GAC08951.1"/>
    <property type="molecule type" value="Genomic_DNA"/>
</dbReference>
<protein>
    <submittedName>
        <fullName evidence="1">Uncharacterized protein</fullName>
    </submittedName>
</protein>
<sequence>MPLTNALNYIIFFRLLLVLGEKSEIFARPREVITAQRAHKNETYNTSKCLLKANHFLDGA</sequence>
<evidence type="ECO:0000313" key="1">
    <source>
        <dbReference type="EMBL" id="GAC08951.1"/>
    </source>
</evidence>
<comment type="caution">
    <text evidence="1">The sequence shown here is derived from an EMBL/GenBank/DDBJ whole genome shotgun (WGS) entry which is preliminary data.</text>
</comment>